<keyword evidence="3" id="KW-1185">Reference proteome</keyword>
<name>A0A1R3H129_COCAP</name>
<gene>
    <name evidence="2" type="ORF">CCACVL1_22056</name>
</gene>
<evidence type="ECO:0000313" key="2">
    <source>
        <dbReference type="EMBL" id="OMO64078.1"/>
    </source>
</evidence>
<evidence type="ECO:0000313" key="3">
    <source>
        <dbReference type="Proteomes" id="UP000188268"/>
    </source>
</evidence>
<evidence type="ECO:0000256" key="1">
    <source>
        <dbReference type="SAM" id="MobiDB-lite"/>
    </source>
</evidence>
<organism evidence="2 3">
    <name type="scientific">Corchorus capsularis</name>
    <name type="common">Jute</name>
    <dbReference type="NCBI Taxonomy" id="210143"/>
    <lineage>
        <taxon>Eukaryota</taxon>
        <taxon>Viridiplantae</taxon>
        <taxon>Streptophyta</taxon>
        <taxon>Embryophyta</taxon>
        <taxon>Tracheophyta</taxon>
        <taxon>Spermatophyta</taxon>
        <taxon>Magnoliopsida</taxon>
        <taxon>eudicotyledons</taxon>
        <taxon>Gunneridae</taxon>
        <taxon>Pentapetalae</taxon>
        <taxon>rosids</taxon>
        <taxon>malvids</taxon>
        <taxon>Malvales</taxon>
        <taxon>Malvaceae</taxon>
        <taxon>Grewioideae</taxon>
        <taxon>Apeibeae</taxon>
        <taxon>Corchorus</taxon>
    </lineage>
</organism>
<dbReference type="Gramene" id="OMO64078">
    <property type="protein sequence ID" value="OMO64078"/>
    <property type="gene ID" value="CCACVL1_22056"/>
</dbReference>
<comment type="caution">
    <text evidence="2">The sequence shown here is derived from an EMBL/GenBank/DDBJ whole genome shotgun (WGS) entry which is preliminary data.</text>
</comment>
<dbReference type="Proteomes" id="UP000188268">
    <property type="component" value="Unassembled WGS sequence"/>
</dbReference>
<proteinExistence type="predicted"/>
<reference evidence="2 3" key="1">
    <citation type="submission" date="2013-09" db="EMBL/GenBank/DDBJ databases">
        <title>Corchorus capsularis genome sequencing.</title>
        <authorList>
            <person name="Alam M."/>
            <person name="Haque M.S."/>
            <person name="Islam M.S."/>
            <person name="Emdad E.M."/>
            <person name="Islam M.M."/>
            <person name="Ahmed B."/>
            <person name="Halim A."/>
            <person name="Hossen Q.M.M."/>
            <person name="Hossain M.Z."/>
            <person name="Ahmed R."/>
            <person name="Khan M.M."/>
            <person name="Islam R."/>
            <person name="Rashid M.M."/>
            <person name="Khan S.A."/>
            <person name="Rahman M.S."/>
            <person name="Alam M."/>
        </authorList>
    </citation>
    <scope>NUCLEOTIDE SEQUENCE [LARGE SCALE GENOMIC DNA]</scope>
    <source>
        <strain evidence="3">cv. CVL-1</strain>
        <tissue evidence="2">Whole seedling</tissue>
    </source>
</reference>
<protein>
    <submittedName>
        <fullName evidence="2">Uncharacterized protein</fullName>
    </submittedName>
</protein>
<dbReference type="AlphaFoldDB" id="A0A1R3H129"/>
<sequence>MPKNEKPHYSSGEKHTTYSRKQPIISFSMRGRGSVDDITVNMHNVKERYNYAEIGMLFL</sequence>
<feature type="compositionally biased region" description="Basic and acidic residues" evidence="1">
    <location>
        <begin position="1"/>
        <end position="16"/>
    </location>
</feature>
<accession>A0A1R3H129</accession>
<dbReference type="EMBL" id="AWWV01012846">
    <property type="protein sequence ID" value="OMO64078.1"/>
    <property type="molecule type" value="Genomic_DNA"/>
</dbReference>
<feature type="region of interest" description="Disordered" evidence="1">
    <location>
        <begin position="1"/>
        <end position="23"/>
    </location>
</feature>